<evidence type="ECO:0008006" key="3">
    <source>
        <dbReference type="Google" id="ProtNLM"/>
    </source>
</evidence>
<evidence type="ECO:0000313" key="2">
    <source>
        <dbReference type="Proteomes" id="UP000183812"/>
    </source>
</evidence>
<dbReference type="EMBL" id="FNAY01000023">
    <property type="protein sequence ID" value="SDF96291.1"/>
    <property type="molecule type" value="Genomic_DNA"/>
</dbReference>
<accession>A0A1G7QCK9</accession>
<sequence>MADQTPLLGLPLILPSQAQKHVTHNEALSLLDAIVQLAVLDRTRTVPPASPQTGDRHIVAAGGAAAWTGQDGAVALWTGSGWLFARPQPGWTARDLSDGALLMFDGSSWDLAPVETDNLPGLGINTSHDATNRLAVQAAATLLSHAGAGHQLKINKALPTDTASLLFQTSWSGRAEMGTAGSDSFAIKVSADGTAWKTAFSFAGATGLVSGLAVQQSRTDVTAGRLMRADWGYGPGNLLGTVAQSAGVPTGAVLERGTTTNGEYIRFADGTQICFAQRTLGSIIAQGAGSFAAPYRTADFGWTYPKVFVAAPVVTCRGVAPTGLTQDRRLCTGCVGDLDATAATGIHVVRLGSAANADVFKADLIAIGRWV</sequence>
<dbReference type="OrthoDB" id="564699at2"/>
<evidence type="ECO:0000313" key="1">
    <source>
        <dbReference type="EMBL" id="SDF96291.1"/>
    </source>
</evidence>
<organism evidence="1 2">
    <name type="scientific">Rhodobacter capsulatus</name>
    <name type="common">Rhodopseudomonas capsulata</name>
    <dbReference type="NCBI Taxonomy" id="1061"/>
    <lineage>
        <taxon>Bacteria</taxon>
        <taxon>Pseudomonadati</taxon>
        <taxon>Pseudomonadota</taxon>
        <taxon>Alphaproteobacteria</taxon>
        <taxon>Rhodobacterales</taxon>
        <taxon>Rhodobacter group</taxon>
        <taxon>Rhodobacter</taxon>
    </lineage>
</organism>
<dbReference type="RefSeq" id="WP_074555830.1">
    <property type="nucleotide sequence ID" value="NZ_CP119563.1"/>
</dbReference>
<gene>
    <name evidence="1" type="ORF">SAMN04244550_03175</name>
</gene>
<protein>
    <recommendedName>
        <fullName evidence="3">DUF2793 domain-containing protein</fullName>
    </recommendedName>
</protein>
<proteinExistence type="predicted"/>
<dbReference type="Proteomes" id="UP000183812">
    <property type="component" value="Unassembled WGS sequence"/>
</dbReference>
<reference evidence="1 2" key="1">
    <citation type="submission" date="2016-10" db="EMBL/GenBank/DDBJ databases">
        <authorList>
            <person name="de Groot N.N."/>
        </authorList>
    </citation>
    <scope>NUCLEOTIDE SEQUENCE [LARGE SCALE GENOMIC DNA]</scope>
    <source>
        <strain evidence="2">DSM 938 / 37b4</strain>
    </source>
</reference>
<name>A0A1G7QCK9_RHOCA</name>
<dbReference type="AlphaFoldDB" id="A0A1G7QCK9"/>
<dbReference type="Pfam" id="PF10983">
    <property type="entry name" value="DUF2793"/>
    <property type="match status" value="1"/>
</dbReference>
<dbReference type="InterPro" id="IPR021251">
    <property type="entry name" value="DUF2793"/>
</dbReference>